<keyword evidence="1" id="KW-0479">Metal-binding</keyword>
<dbReference type="AlphaFoldDB" id="A0A6A5RGW1"/>
<feature type="transmembrane region" description="Helical" evidence="5">
    <location>
        <begin position="257"/>
        <end position="278"/>
    </location>
</feature>
<proteinExistence type="predicted"/>
<gene>
    <name evidence="7" type="ORF">M421DRAFT_95180</name>
</gene>
<keyword evidence="2 4" id="KW-0863">Zinc-finger</keyword>
<evidence type="ECO:0000256" key="2">
    <source>
        <dbReference type="ARBA" id="ARBA00022771"/>
    </source>
</evidence>
<dbReference type="GeneID" id="54355951"/>
<organism evidence="7 8">
    <name type="scientific">Didymella exigua CBS 183.55</name>
    <dbReference type="NCBI Taxonomy" id="1150837"/>
    <lineage>
        <taxon>Eukaryota</taxon>
        <taxon>Fungi</taxon>
        <taxon>Dikarya</taxon>
        <taxon>Ascomycota</taxon>
        <taxon>Pezizomycotina</taxon>
        <taxon>Dothideomycetes</taxon>
        <taxon>Pleosporomycetidae</taxon>
        <taxon>Pleosporales</taxon>
        <taxon>Pleosporineae</taxon>
        <taxon>Didymellaceae</taxon>
        <taxon>Didymella</taxon>
    </lineage>
</organism>
<evidence type="ECO:0000256" key="4">
    <source>
        <dbReference type="PROSITE-ProRule" id="PRU00175"/>
    </source>
</evidence>
<name>A0A6A5RGW1_9PLEO</name>
<dbReference type="Pfam" id="PF13445">
    <property type="entry name" value="zf-RING_UBOX"/>
    <property type="match status" value="1"/>
</dbReference>
<dbReference type="RefSeq" id="XP_033445099.1">
    <property type="nucleotide sequence ID" value="XM_033598284.1"/>
</dbReference>
<dbReference type="Proteomes" id="UP000800082">
    <property type="component" value="Unassembled WGS sequence"/>
</dbReference>
<evidence type="ECO:0000313" key="7">
    <source>
        <dbReference type="EMBL" id="KAF1924847.1"/>
    </source>
</evidence>
<keyword evidence="3" id="KW-0862">Zinc</keyword>
<sequence length="353" mass="40098">MEPSTSLPMRNMFDFTVEDWIIHLETRCLFDHRPWMLNPSVPHYKTMQIFQAFTDRVIAALRRNDDAARALLHDDKLLNICAGLPCFDTEGQDMTFRKWIKEAILKYPHRRTPKQHLWLFIVDLQEATPTGDIVLAVQQAVDCLDPWMNSAWDTENLLVDPDDRDYFFHSEHTVEDAVGERCEINGSCPICANDFDEGIHRPQQGRCGHVYCRQCFQNTLKHAMKTAEAKYTCAFCLCEPGQSICFTSDSPFGLLPVHYWTLPLALTLLLVIVLLRLFPIARAAPTSLVLTALFSRLKDGITYENDRISSKLAGHMPGSTDGGARTRSAMRVAAVLRQIRTGSAFGTFDHCDM</sequence>
<keyword evidence="5" id="KW-0812">Transmembrane</keyword>
<protein>
    <recommendedName>
        <fullName evidence="6">RING-type domain-containing protein</fullName>
    </recommendedName>
</protein>
<evidence type="ECO:0000256" key="1">
    <source>
        <dbReference type="ARBA" id="ARBA00022723"/>
    </source>
</evidence>
<dbReference type="GO" id="GO:0008270">
    <property type="term" value="F:zinc ion binding"/>
    <property type="evidence" value="ECO:0007669"/>
    <property type="project" value="UniProtKB-KW"/>
</dbReference>
<keyword evidence="5" id="KW-1133">Transmembrane helix</keyword>
<evidence type="ECO:0000313" key="8">
    <source>
        <dbReference type="Proteomes" id="UP000800082"/>
    </source>
</evidence>
<feature type="domain" description="RING-type" evidence="6">
    <location>
        <begin position="188"/>
        <end position="236"/>
    </location>
</feature>
<reference evidence="7" key="1">
    <citation type="journal article" date="2020" name="Stud. Mycol.">
        <title>101 Dothideomycetes genomes: a test case for predicting lifestyles and emergence of pathogens.</title>
        <authorList>
            <person name="Haridas S."/>
            <person name="Albert R."/>
            <person name="Binder M."/>
            <person name="Bloem J."/>
            <person name="Labutti K."/>
            <person name="Salamov A."/>
            <person name="Andreopoulos B."/>
            <person name="Baker S."/>
            <person name="Barry K."/>
            <person name="Bills G."/>
            <person name="Bluhm B."/>
            <person name="Cannon C."/>
            <person name="Castanera R."/>
            <person name="Culley D."/>
            <person name="Daum C."/>
            <person name="Ezra D."/>
            <person name="Gonzalez J."/>
            <person name="Henrissat B."/>
            <person name="Kuo A."/>
            <person name="Liang C."/>
            <person name="Lipzen A."/>
            <person name="Lutzoni F."/>
            <person name="Magnuson J."/>
            <person name="Mondo S."/>
            <person name="Nolan M."/>
            <person name="Ohm R."/>
            <person name="Pangilinan J."/>
            <person name="Park H.-J."/>
            <person name="Ramirez L."/>
            <person name="Alfaro M."/>
            <person name="Sun H."/>
            <person name="Tritt A."/>
            <person name="Yoshinaga Y."/>
            <person name="Zwiers L.-H."/>
            <person name="Turgeon B."/>
            <person name="Goodwin S."/>
            <person name="Spatafora J."/>
            <person name="Crous P."/>
            <person name="Grigoriev I."/>
        </authorList>
    </citation>
    <scope>NUCLEOTIDE SEQUENCE</scope>
    <source>
        <strain evidence="7">CBS 183.55</strain>
    </source>
</reference>
<accession>A0A6A5RGW1</accession>
<dbReference type="SMART" id="SM00184">
    <property type="entry name" value="RING"/>
    <property type="match status" value="1"/>
</dbReference>
<evidence type="ECO:0000256" key="3">
    <source>
        <dbReference type="ARBA" id="ARBA00022833"/>
    </source>
</evidence>
<keyword evidence="8" id="KW-1185">Reference proteome</keyword>
<dbReference type="InterPro" id="IPR027370">
    <property type="entry name" value="Znf-RING_euk"/>
</dbReference>
<dbReference type="EMBL" id="ML978990">
    <property type="protein sequence ID" value="KAF1924847.1"/>
    <property type="molecule type" value="Genomic_DNA"/>
</dbReference>
<evidence type="ECO:0000256" key="5">
    <source>
        <dbReference type="SAM" id="Phobius"/>
    </source>
</evidence>
<dbReference type="InterPro" id="IPR001841">
    <property type="entry name" value="Znf_RING"/>
</dbReference>
<evidence type="ECO:0000259" key="6">
    <source>
        <dbReference type="PROSITE" id="PS50089"/>
    </source>
</evidence>
<dbReference type="Gene3D" id="3.30.40.10">
    <property type="entry name" value="Zinc/RING finger domain, C3HC4 (zinc finger)"/>
    <property type="match status" value="1"/>
</dbReference>
<keyword evidence="5" id="KW-0472">Membrane</keyword>
<dbReference type="SUPFAM" id="SSF57850">
    <property type="entry name" value="RING/U-box"/>
    <property type="match status" value="1"/>
</dbReference>
<dbReference type="PROSITE" id="PS50089">
    <property type="entry name" value="ZF_RING_2"/>
    <property type="match status" value="1"/>
</dbReference>
<dbReference type="OrthoDB" id="3796845at2759"/>
<dbReference type="InterPro" id="IPR013083">
    <property type="entry name" value="Znf_RING/FYVE/PHD"/>
</dbReference>